<evidence type="ECO:0000259" key="2">
    <source>
        <dbReference type="PROSITE" id="PS50878"/>
    </source>
</evidence>
<evidence type="ECO:0000313" key="4">
    <source>
        <dbReference type="EMBL" id="CAG2199826.1"/>
    </source>
</evidence>
<dbReference type="InterPro" id="IPR036397">
    <property type="entry name" value="RNaseH_sf"/>
</dbReference>
<dbReference type="PANTHER" id="PTHR33332">
    <property type="entry name" value="REVERSE TRANSCRIPTASE DOMAIN-CONTAINING PROTEIN"/>
    <property type="match status" value="1"/>
</dbReference>
<proteinExistence type="predicted"/>
<dbReference type="Pfam" id="PF00078">
    <property type="entry name" value="RVT_1"/>
    <property type="match status" value="1"/>
</dbReference>
<accession>A0A8S3QY65</accession>
<dbReference type="InterPro" id="IPR043502">
    <property type="entry name" value="DNA/RNA_pol_sf"/>
</dbReference>
<gene>
    <name evidence="4" type="ORF">MEDL_14475</name>
</gene>
<dbReference type="PROSITE" id="PS50879">
    <property type="entry name" value="RNASE_H_1"/>
    <property type="match status" value="1"/>
</dbReference>
<dbReference type="AlphaFoldDB" id="A0A8S3QY65"/>
<organism evidence="4 5">
    <name type="scientific">Mytilus edulis</name>
    <name type="common">Blue mussel</name>
    <dbReference type="NCBI Taxonomy" id="6550"/>
    <lineage>
        <taxon>Eukaryota</taxon>
        <taxon>Metazoa</taxon>
        <taxon>Spiralia</taxon>
        <taxon>Lophotrochozoa</taxon>
        <taxon>Mollusca</taxon>
        <taxon>Bivalvia</taxon>
        <taxon>Autobranchia</taxon>
        <taxon>Pteriomorphia</taxon>
        <taxon>Mytilida</taxon>
        <taxon>Mytiloidea</taxon>
        <taxon>Mytilidae</taxon>
        <taxon>Mytilinae</taxon>
        <taxon>Mytilus</taxon>
    </lineage>
</organism>
<dbReference type="OrthoDB" id="6243574at2759"/>
<sequence>MHSLSQTKEKDDNTTPPWWNDDIREMKGKLNKAQKKFKLRSTPENFENVAKAENDFEMTKKDAQNKWSEDLCEKIGEAKSLREKWSNFKKLTKKKSENLVHPLQGNNGNILFTESEKSNILKNTFFEGYHLKANNFNQQFYDDITQQYISISTSNQEENTDNIKYNDYITMEEPISLTSVVAKLMERIITYRLEGFVEMNNIMDQEQEGFRHFRGTTNALLSLTQAIFNGFNKDKTTIVIFIDFEKAYDSVWREGLMVKLYNDGIKGKMWMWINAFLSHREARCMVNNYKSPWFQTSIGLPQGSVISPILFNIFIKDIFKSVSADCCKFADDATIWHSHSDPKVIQEKLQKDLNQVQKWSNDWRMKLSIQKTEYSIFSKEKNKVQNIKLKLGNTILKYNPNPVILGLKLDEQLNFNSHIESTVKKAKRSLGIIREIKGIALIPTKTLIQIYDSLVCSIFNYASSIWQSSTSSHLDKLNEIQRKGLALCLDLPSQSSLEALEVLSGTLPIDLRREEMAIRELGKINSFSNNVPIKRKFEIWKEEKNPEKYISPLGKMYQQTEDMKDTELVDIDKIEPQYEYQGLVSVIRAPDYWRNIGSSKSRTTAQIEEGKQIISEQLQSQTPNTAVAFTDGSCLGNPGPCGAGAIIYINDKEEKLKRPVSNKGSILLAELIAIKMVLDYIESFSKEQINTLTLFSDSQTALGHANIKGNDEADSLAKEAAKEAETLAVDDIVFTKQDVKKAARNSVTKKWQRRWENSDTGRHYFRFHPEVKDKVKKDFPSKKNVQHNQQFTNRLF</sequence>
<dbReference type="GO" id="GO:0003676">
    <property type="term" value="F:nucleic acid binding"/>
    <property type="evidence" value="ECO:0007669"/>
    <property type="project" value="InterPro"/>
</dbReference>
<reference evidence="4" key="1">
    <citation type="submission" date="2021-03" db="EMBL/GenBank/DDBJ databases">
        <authorList>
            <person name="Bekaert M."/>
        </authorList>
    </citation>
    <scope>NUCLEOTIDE SEQUENCE</scope>
</reference>
<dbReference type="EMBL" id="CAJPWZ010000724">
    <property type="protein sequence ID" value="CAG2199826.1"/>
    <property type="molecule type" value="Genomic_DNA"/>
</dbReference>
<dbReference type="Proteomes" id="UP000683360">
    <property type="component" value="Unassembled WGS sequence"/>
</dbReference>
<dbReference type="CDD" id="cd09276">
    <property type="entry name" value="Rnase_HI_RT_non_LTR"/>
    <property type="match status" value="1"/>
</dbReference>
<keyword evidence="5" id="KW-1185">Reference proteome</keyword>
<feature type="domain" description="RNase H type-1" evidence="3">
    <location>
        <begin position="622"/>
        <end position="786"/>
    </location>
</feature>
<dbReference type="InterPro" id="IPR000477">
    <property type="entry name" value="RT_dom"/>
</dbReference>
<dbReference type="InterPro" id="IPR002156">
    <property type="entry name" value="RNaseH_domain"/>
</dbReference>
<dbReference type="Pfam" id="PF00075">
    <property type="entry name" value="RNase_H"/>
    <property type="match status" value="1"/>
</dbReference>
<dbReference type="Gene3D" id="3.30.420.10">
    <property type="entry name" value="Ribonuclease H-like superfamily/Ribonuclease H"/>
    <property type="match status" value="1"/>
</dbReference>
<evidence type="ECO:0000256" key="1">
    <source>
        <dbReference type="SAM" id="MobiDB-lite"/>
    </source>
</evidence>
<protein>
    <submittedName>
        <fullName evidence="4">Uncharacterized protein</fullName>
    </submittedName>
</protein>
<feature type="domain" description="Reverse transcriptase" evidence="2">
    <location>
        <begin position="166"/>
        <end position="395"/>
    </location>
</feature>
<name>A0A8S3QY65_MYTED</name>
<dbReference type="CDD" id="cd01650">
    <property type="entry name" value="RT_nLTR_like"/>
    <property type="match status" value="1"/>
</dbReference>
<dbReference type="SUPFAM" id="SSF56672">
    <property type="entry name" value="DNA/RNA polymerases"/>
    <property type="match status" value="1"/>
</dbReference>
<comment type="caution">
    <text evidence="4">The sequence shown here is derived from an EMBL/GenBank/DDBJ whole genome shotgun (WGS) entry which is preliminary data.</text>
</comment>
<dbReference type="SUPFAM" id="SSF53098">
    <property type="entry name" value="Ribonuclease H-like"/>
    <property type="match status" value="1"/>
</dbReference>
<evidence type="ECO:0000259" key="3">
    <source>
        <dbReference type="PROSITE" id="PS50879"/>
    </source>
</evidence>
<dbReference type="PROSITE" id="PS50878">
    <property type="entry name" value="RT_POL"/>
    <property type="match status" value="1"/>
</dbReference>
<evidence type="ECO:0000313" key="5">
    <source>
        <dbReference type="Proteomes" id="UP000683360"/>
    </source>
</evidence>
<dbReference type="InterPro" id="IPR012337">
    <property type="entry name" value="RNaseH-like_sf"/>
</dbReference>
<feature type="region of interest" description="Disordered" evidence="1">
    <location>
        <begin position="1"/>
        <end position="22"/>
    </location>
</feature>
<dbReference type="GO" id="GO:0004523">
    <property type="term" value="F:RNA-DNA hybrid ribonuclease activity"/>
    <property type="evidence" value="ECO:0007669"/>
    <property type="project" value="InterPro"/>
</dbReference>
<dbReference type="GO" id="GO:0006259">
    <property type="term" value="P:DNA metabolic process"/>
    <property type="evidence" value="ECO:0007669"/>
    <property type="project" value="UniProtKB-ARBA"/>
</dbReference>